<dbReference type="RefSeq" id="WP_381431374.1">
    <property type="nucleotide sequence ID" value="NZ_JBHSNO010000005.1"/>
</dbReference>
<keyword evidence="3 5" id="KW-0067">ATP-binding</keyword>
<dbReference type="EMBL" id="JBHSNO010000005">
    <property type="protein sequence ID" value="MFC5588235.1"/>
    <property type="molecule type" value="Genomic_DNA"/>
</dbReference>
<keyword evidence="1 5" id="KW-0436">Ligase</keyword>
<dbReference type="InterPro" id="IPR004408">
    <property type="entry name" value="Biotin_CoA_COase_ligase"/>
</dbReference>
<dbReference type="InterPro" id="IPR013196">
    <property type="entry name" value="HTH_11"/>
</dbReference>
<gene>
    <name evidence="5" type="primary">birA</name>
    <name evidence="7" type="ORF">ACFPRA_05035</name>
</gene>
<dbReference type="Pfam" id="PF03099">
    <property type="entry name" value="BPL_LplA_LipB"/>
    <property type="match status" value="1"/>
</dbReference>
<dbReference type="SUPFAM" id="SSF50037">
    <property type="entry name" value="C-terminal domain of transcriptional repressors"/>
    <property type="match status" value="1"/>
</dbReference>
<feature type="binding site" evidence="5">
    <location>
        <begin position="122"/>
        <end position="124"/>
    </location>
    <ligand>
        <name>biotin</name>
        <dbReference type="ChEBI" id="CHEBI:57586"/>
    </ligand>
</feature>
<keyword evidence="5" id="KW-0238">DNA-binding</keyword>
<dbReference type="HAMAP" id="MF_00978">
    <property type="entry name" value="Bifunct_BirA"/>
    <property type="match status" value="1"/>
</dbReference>
<dbReference type="Gene3D" id="3.30.930.10">
    <property type="entry name" value="Bira Bifunctional Protein, Domain 2"/>
    <property type="match status" value="1"/>
</dbReference>
<feature type="binding site" evidence="5">
    <location>
        <position position="118"/>
    </location>
    <ligand>
        <name>biotin</name>
        <dbReference type="ChEBI" id="CHEBI:57586"/>
    </ligand>
</feature>
<protein>
    <recommendedName>
        <fullName evidence="5">Bifunctional ligase/repressor BirA</fullName>
    </recommendedName>
    <alternativeName>
        <fullName evidence="5">Biotin--[acetyl-CoA-carboxylase] ligase</fullName>
        <ecNumber evidence="5">6.3.4.15</ecNumber>
    </alternativeName>
    <alternativeName>
        <fullName evidence="5">Biotin--protein ligase</fullName>
    </alternativeName>
    <alternativeName>
        <fullName evidence="5">Biotin-[acetyl-CoA carboxylase] synthetase</fullName>
    </alternativeName>
</protein>
<dbReference type="InterPro" id="IPR004143">
    <property type="entry name" value="BPL_LPL_catalytic"/>
</dbReference>
<evidence type="ECO:0000256" key="5">
    <source>
        <dbReference type="HAMAP-Rule" id="MF_00978"/>
    </source>
</evidence>
<dbReference type="InterPro" id="IPR008988">
    <property type="entry name" value="Transcriptional_repressor_C"/>
</dbReference>
<comment type="catalytic activity">
    <reaction evidence="5">
        <text>biotin + L-lysyl-[protein] + ATP = N(6)-biotinyl-L-lysyl-[protein] + AMP + diphosphate + H(+)</text>
        <dbReference type="Rhea" id="RHEA:11756"/>
        <dbReference type="Rhea" id="RHEA-COMP:9752"/>
        <dbReference type="Rhea" id="RHEA-COMP:10505"/>
        <dbReference type="ChEBI" id="CHEBI:15378"/>
        <dbReference type="ChEBI" id="CHEBI:29969"/>
        <dbReference type="ChEBI" id="CHEBI:30616"/>
        <dbReference type="ChEBI" id="CHEBI:33019"/>
        <dbReference type="ChEBI" id="CHEBI:57586"/>
        <dbReference type="ChEBI" id="CHEBI:83144"/>
        <dbReference type="ChEBI" id="CHEBI:456215"/>
        <dbReference type="EC" id="6.3.4.15"/>
    </reaction>
</comment>
<dbReference type="Pfam" id="PF08279">
    <property type="entry name" value="HTH_11"/>
    <property type="match status" value="1"/>
</dbReference>
<proteinExistence type="inferred from homology"/>
<dbReference type="SUPFAM" id="SSF46785">
    <property type="entry name" value="Winged helix' DNA-binding domain"/>
    <property type="match status" value="1"/>
</dbReference>
<dbReference type="Proteomes" id="UP001596109">
    <property type="component" value="Unassembled WGS sequence"/>
</dbReference>
<feature type="DNA-binding region" description="H-T-H motif" evidence="5">
    <location>
        <begin position="23"/>
        <end position="42"/>
    </location>
</feature>
<evidence type="ECO:0000313" key="7">
    <source>
        <dbReference type="EMBL" id="MFC5588235.1"/>
    </source>
</evidence>
<dbReference type="PANTHER" id="PTHR12835">
    <property type="entry name" value="BIOTIN PROTEIN LIGASE"/>
    <property type="match status" value="1"/>
</dbReference>
<dbReference type="SUPFAM" id="SSF55681">
    <property type="entry name" value="Class II aaRS and biotin synthetases"/>
    <property type="match status" value="1"/>
</dbReference>
<feature type="binding site" evidence="5">
    <location>
        <position position="189"/>
    </location>
    <ligand>
        <name>biotin</name>
        <dbReference type="ChEBI" id="CHEBI:57586"/>
    </ligand>
</feature>
<keyword evidence="2 5" id="KW-0547">Nucleotide-binding</keyword>
<comment type="function">
    <text evidence="5">Acts both as a biotin--[acetyl-CoA-carboxylase] ligase and a repressor.</text>
</comment>
<evidence type="ECO:0000256" key="3">
    <source>
        <dbReference type="ARBA" id="ARBA00022840"/>
    </source>
</evidence>
<dbReference type="Gene3D" id="2.30.30.100">
    <property type="match status" value="1"/>
</dbReference>
<dbReference type="Pfam" id="PF02237">
    <property type="entry name" value="BPL_C"/>
    <property type="match status" value="1"/>
</dbReference>
<reference evidence="8" key="1">
    <citation type="journal article" date="2019" name="Int. J. Syst. Evol. Microbiol.">
        <title>The Global Catalogue of Microorganisms (GCM) 10K type strain sequencing project: providing services to taxonomists for standard genome sequencing and annotation.</title>
        <authorList>
            <consortium name="The Broad Institute Genomics Platform"/>
            <consortium name="The Broad Institute Genome Sequencing Center for Infectious Disease"/>
            <person name="Wu L."/>
            <person name="Ma J."/>
        </authorList>
    </citation>
    <scope>NUCLEOTIDE SEQUENCE [LARGE SCALE GENOMIC DNA]</scope>
    <source>
        <strain evidence="8">CGMCC 4.1434</strain>
    </source>
</reference>
<dbReference type="CDD" id="cd16442">
    <property type="entry name" value="BPL"/>
    <property type="match status" value="1"/>
</dbReference>
<comment type="caution">
    <text evidence="5">Lacks conserved residue(s) required for the propagation of feature annotation.</text>
</comment>
<organism evidence="7 8">
    <name type="scientific">Sporosarcina soli</name>
    <dbReference type="NCBI Taxonomy" id="334736"/>
    <lineage>
        <taxon>Bacteria</taxon>
        <taxon>Bacillati</taxon>
        <taxon>Bacillota</taxon>
        <taxon>Bacilli</taxon>
        <taxon>Bacillales</taxon>
        <taxon>Caryophanaceae</taxon>
        <taxon>Sporosarcina</taxon>
    </lineage>
</organism>
<feature type="domain" description="BPL/LPL catalytic" evidence="6">
    <location>
        <begin position="71"/>
        <end position="262"/>
    </location>
</feature>
<evidence type="ECO:0000259" key="6">
    <source>
        <dbReference type="PROSITE" id="PS51733"/>
    </source>
</evidence>
<dbReference type="GO" id="GO:0004077">
    <property type="term" value="F:biotin--[biotin carboxyl-carrier protein] ligase activity"/>
    <property type="evidence" value="ECO:0007669"/>
    <property type="project" value="UniProtKB-EC"/>
</dbReference>
<comment type="similarity">
    <text evidence="5">Belongs to the biotin--protein ligase family.</text>
</comment>
<dbReference type="InterPro" id="IPR036388">
    <property type="entry name" value="WH-like_DNA-bd_sf"/>
</dbReference>
<dbReference type="PROSITE" id="PS51733">
    <property type="entry name" value="BPL_LPL_CATALYTIC"/>
    <property type="match status" value="1"/>
</dbReference>
<dbReference type="Gene3D" id="1.10.10.10">
    <property type="entry name" value="Winged helix-like DNA-binding domain superfamily/Winged helix DNA-binding domain"/>
    <property type="match status" value="1"/>
</dbReference>
<name>A0ABW0TFM3_9BACL</name>
<keyword evidence="5" id="KW-0805">Transcription regulation</keyword>
<evidence type="ECO:0000256" key="4">
    <source>
        <dbReference type="ARBA" id="ARBA00023267"/>
    </source>
</evidence>
<dbReference type="InterPro" id="IPR036390">
    <property type="entry name" value="WH_DNA-bd_sf"/>
</dbReference>
<comment type="caution">
    <text evidence="7">The sequence shown here is derived from an EMBL/GenBank/DDBJ whole genome shotgun (WGS) entry which is preliminary data.</text>
</comment>
<keyword evidence="5" id="KW-0804">Transcription</keyword>
<dbReference type="InterPro" id="IPR045864">
    <property type="entry name" value="aa-tRNA-synth_II/BPL/LPL"/>
</dbReference>
<dbReference type="InterPro" id="IPR030855">
    <property type="entry name" value="Bifunct_BirA"/>
</dbReference>
<evidence type="ECO:0000256" key="2">
    <source>
        <dbReference type="ARBA" id="ARBA00022741"/>
    </source>
</evidence>
<keyword evidence="8" id="KW-1185">Reference proteome</keyword>
<keyword evidence="5" id="KW-0678">Repressor</keyword>
<sequence length="327" mass="36302">MNINVKTELLKRLFDANGEPVSGQEIADEYGLSRTAIWKYVRELEQEGYEIGTIRKKGYYLISSPDRINAANIQKHLMTKRYGQHIHYYETCPSTQPIAHEAEQNGALDGTVIVAENQTAGRGRMARPWNSVAGKGIWMSIIIRPTLTPQQAPQMTLVAAVAVTRAVEELTGIEANIKWPNDVLIDGKKITGILTELQADPDQVTAVILGIGVNVNQDLEDFPEELQSIVTSLKLITGKTVDRARLIAKIFSYLELYTEMYEKHGFGPIKILWEGYSNTIGKRIRAVMLNETITGTAIGISDEGVLQLKLDDGTVRGIYSADIELSK</sequence>
<dbReference type="NCBIfam" id="TIGR00121">
    <property type="entry name" value="birA_ligase"/>
    <property type="match status" value="1"/>
</dbReference>
<keyword evidence="4 5" id="KW-0092">Biotin</keyword>
<dbReference type="InterPro" id="IPR003142">
    <property type="entry name" value="BPL_C"/>
</dbReference>
<dbReference type="EC" id="6.3.4.15" evidence="5"/>
<dbReference type="PANTHER" id="PTHR12835:SF5">
    <property type="entry name" value="BIOTIN--PROTEIN LIGASE"/>
    <property type="match status" value="1"/>
</dbReference>
<evidence type="ECO:0000256" key="1">
    <source>
        <dbReference type="ARBA" id="ARBA00022598"/>
    </source>
</evidence>
<evidence type="ECO:0000313" key="8">
    <source>
        <dbReference type="Proteomes" id="UP001596109"/>
    </source>
</evidence>
<accession>A0ABW0TFM3</accession>